<dbReference type="EMBL" id="JADKCH010000004">
    <property type="protein sequence ID" value="MBK8572314.1"/>
    <property type="molecule type" value="Genomic_DNA"/>
</dbReference>
<dbReference type="AlphaFoldDB" id="A0A936K5Y9"/>
<accession>A0A936K5Y9</accession>
<reference evidence="1 2" key="1">
    <citation type="submission" date="2020-10" db="EMBL/GenBank/DDBJ databases">
        <title>Connecting structure to function with the recovery of over 1000 high-quality activated sludge metagenome-assembled genomes encoding full-length rRNA genes using long-read sequencing.</title>
        <authorList>
            <person name="Singleton C.M."/>
            <person name="Petriglieri F."/>
            <person name="Kristensen J.M."/>
            <person name="Kirkegaard R.H."/>
            <person name="Michaelsen T.Y."/>
            <person name="Andersen M.H."/>
            <person name="Karst S.M."/>
            <person name="Dueholm M.S."/>
            <person name="Nielsen P.H."/>
            <person name="Albertsen M."/>
        </authorList>
    </citation>
    <scope>NUCLEOTIDE SEQUENCE [LARGE SCALE GENOMIC DNA]</scope>
    <source>
        <strain evidence="1">OdNE_18-Q3-R46-58_MAXAC.008</strain>
    </source>
</reference>
<sequence>MLSFLLSEAAVLIRVVQAVALFALMTAFAPAALHGAESRPEPRIVALHGLTAAEVRSQGFTLPRPMKVHVYAKGAGLRFPTRIAREHPFFAHGWILNATTREVVWQMDGMNTKRNWEYRVSDQYLDLPAGSYEAYFSNHGFGQGLLFAQWFRNIDRRSLAAVQEDRHHRFLQAIGADDASLVRHWREQVGNYGMEIYLPSGDPKEINLFEAPLRWRNIVVSLAATTDDGHWTQPFHLARPVSLHVYAQGEGSGRLMHDCGWITDVRTRTRVWEMNMEKSRFAGGAMKNRRQVETIQLPAGDYEATFITDDSHSPVDWNAAPPADPGTYGLTLAIPADKELPAFTATKPLAWTVLAETVRVGNDQDRSVSFSLASAQSVRVYAIGEGSGDEMADFAWIEDAAGKQVWVMDRGRTQHAGGASKNRVSDEWVSLPKGAYTLRYRTDDSHAYGRWNSRAPWDQERYGATVYAGK</sequence>
<evidence type="ECO:0000313" key="2">
    <source>
        <dbReference type="Proteomes" id="UP000709959"/>
    </source>
</evidence>
<organism evidence="1 2">
    <name type="scientific">Candidatus Geothrix odensensis</name>
    <dbReference type="NCBI Taxonomy" id="2954440"/>
    <lineage>
        <taxon>Bacteria</taxon>
        <taxon>Pseudomonadati</taxon>
        <taxon>Acidobacteriota</taxon>
        <taxon>Holophagae</taxon>
        <taxon>Holophagales</taxon>
        <taxon>Holophagaceae</taxon>
        <taxon>Geothrix</taxon>
    </lineage>
</organism>
<dbReference type="Proteomes" id="UP000709959">
    <property type="component" value="Unassembled WGS sequence"/>
</dbReference>
<proteinExistence type="predicted"/>
<comment type="caution">
    <text evidence="1">The sequence shown here is derived from an EMBL/GenBank/DDBJ whole genome shotgun (WGS) entry which is preliminary data.</text>
</comment>
<protein>
    <submittedName>
        <fullName evidence="1">Uncharacterized protein</fullName>
    </submittedName>
</protein>
<evidence type="ECO:0000313" key="1">
    <source>
        <dbReference type="EMBL" id="MBK8572314.1"/>
    </source>
</evidence>
<gene>
    <name evidence="1" type="ORF">IPN91_06620</name>
</gene>
<name>A0A936K5Y9_9BACT</name>